<feature type="transmembrane region" description="Helical" evidence="5">
    <location>
        <begin position="7"/>
        <end position="29"/>
    </location>
</feature>
<dbReference type="OrthoDB" id="448280at2759"/>
<organism evidence="6 7">
    <name type="scientific">Microthlaspi erraticum</name>
    <dbReference type="NCBI Taxonomy" id="1685480"/>
    <lineage>
        <taxon>Eukaryota</taxon>
        <taxon>Viridiplantae</taxon>
        <taxon>Streptophyta</taxon>
        <taxon>Embryophyta</taxon>
        <taxon>Tracheophyta</taxon>
        <taxon>Spermatophyta</taxon>
        <taxon>Magnoliopsida</taxon>
        <taxon>eudicotyledons</taxon>
        <taxon>Gunneridae</taxon>
        <taxon>Pentapetalae</taxon>
        <taxon>rosids</taxon>
        <taxon>malvids</taxon>
        <taxon>Brassicales</taxon>
        <taxon>Brassicaceae</taxon>
        <taxon>Coluteocarpeae</taxon>
        <taxon>Microthlaspi</taxon>
    </lineage>
</organism>
<dbReference type="PANTHER" id="PTHR11040:SF164">
    <property type="entry name" value="ZINC TRANSPORTER 12-RELATED"/>
    <property type="match status" value="1"/>
</dbReference>
<evidence type="ECO:0000256" key="3">
    <source>
        <dbReference type="ARBA" id="ARBA00022989"/>
    </source>
</evidence>
<evidence type="ECO:0000313" key="7">
    <source>
        <dbReference type="Proteomes" id="UP000467841"/>
    </source>
</evidence>
<evidence type="ECO:0000256" key="5">
    <source>
        <dbReference type="SAM" id="Phobius"/>
    </source>
</evidence>
<dbReference type="Pfam" id="PF02535">
    <property type="entry name" value="Zip"/>
    <property type="match status" value="1"/>
</dbReference>
<accession>A0A6D2IH35</accession>
<dbReference type="GO" id="GO:0005886">
    <property type="term" value="C:plasma membrane"/>
    <property type="evidence" value="ECO:0007669"/>
    <property type="project" value="TreeGrafter"/>
</dbReference>
<dbReference type="EMBL" id="CACVBM020001064">
    <property type="protein sequence ID" value="CAA7028178.1"/>
    <property type="molecule type" value="Genomic_DNA"/>
</dbReference>
<proteinExistence type="predicted"/>
<keyword evidence="4 5" id="KW-0472">Membrane</keyword>
<dbReference type="AlphaFoldDB" id="A0A6D2IH35"/>
<evidence type="ECO:0000256" key="4">
    <source>
        <dbReference type="ARBA" id="ARBA00023136"/>
    </source>
</evidence>
<protein>
    <submittedName>
        <fullName evidence="6">Uncharacterized protein</fullName>
    </submittedName>
</protein>
<comment type="caution">
    <text evidence="6">The sequence shown here is derived from an EMBL/GenBank/DDBJ whole genome shotgun (WGS) entry which is preliminary data.</text>
</comment>
<comment type="subcellular location">
    <subcellularLocation>
        <location evidence="1">Membrane</location>
        <topology evidence="1">Multi-pass membrane protein</topology>
    </subcellularLocation>
</comment>
<keyword evidence="3 5" id="KW-1133">Transmembrane helix</keyword>
<feature type="transmembrane region" description="Helical" evidence="5">
    <location>
        <begin position="35"/>
        <end position="61"/>
    </location>
</feature>
<dbReference type="GO" id="GO:0005385">
    <property type="term" value="F:zinc ion transmembrane transporter activity"/>
    <property type="evidence" value="ECO:0007669"/>
    <property type="project" value="TreeGrafter"/>
</dbReference>
<evidence type="ECO:0000313" key="6">
    <source>
        <dbReference type="EMBL" id="CAA7028178.1"/>
    </source>
</evidence>
<name>A0A6D2IH35_9BRAS</name>
<evidence type="ECO:0000256" key="1">
    <source>
        <dbReference type="ARBA" id="ARBA00004141"/>
    </source>
</evidence>
<sequence length="93" mass="10343">MLEVKKTLVMVMVYSLTTPLGIGIGIGVAEIYKEYIPATLMLSGFSNAAAAGILSYMASFLCYNDKAQRSLKLLLPCPYVFCSLLKCLFYRWD</sequence>
<dbReference type="InterPro" id="IPR003689">
    <property type="entry name" value="ZIP"/>
</dbReference>
<keyword evidence="2 5" id="KW-0812">Transmembrane</keyword>
<reference evidence="6" key="1">
    <citation type="submission" date="2020-01" db="EMBL/GenBank/DDBJ databases">
        <authorList>
            <person name="Mishra B."/>
        </authorList>
    </citation>
    <scope>NUCLEOTIDE SEQUENCE [LARGE SCALE GENOMIC DNA]</scope>
</reference>
<dbReference type="Proteomes" id="UP000467841">
    <property type="component" value="Unassembled WGS sequence"/>
</dbReference>
<gene>
    <name evidence="6" type="ORF">MERR_LOCUS15413</name>
</gene>
<dbReference type="PANTHER" id="PTHR11040">
    <property type="entry name" value="ZINC/IRON TRANSPORTER"/>
    <property type="match status" value="1"/>
</dbReference>
<evidence type="ECO:0000256" key="2">
    <source>
        <dbReference type="ARBA" id="ARBA00022692"/>
    </source>
</evidence>
<keyword evidence="7" id="KW-1185">Reference proteome</keyword>